<reference evidence="1" key="1">
    <citation type="submission" date="2017-10" db="EMBL/GenBank/DDBJ databases">
        <title>Genome sequence of cellulolytic Lachnospiraceae bacterium XHS1971 isolated from hotspring sediment.</title>
        <authorList>
            <person name="Vasudevan G."/>
            <person name="Joshi A.J."/>
            <person name="Hivarkar S."/>
            <person name="Lanjekar V.B."/>
            <person name="Dhakephalkar P.K."/>
            <person name="Dagar S."/>
        </authorList>
    </citation>
    <scope>NUCLEOTIDE SEQUENCE</scope>
    <source>
        <strain evidence="1">XHS1971</strain>
    </source>
</reference>
<evidence type="ECO:0000313" key="1">
    <source>
        <dbReference type="EMBL" id="PHV72459.1"/>
    </source>
</evidence>
<proteinExistence type="predicted"/>
<dbReference type="EMBL" id="PEDL01000001">
    <property type="protein sequence ID" value="PHV72459.1"/>
    <property type="molecule type" value="Genomic_DNA"/>
</dbReference>
<organism evidence="1 2">
    <name type="scientific">Sporanaerobium hydrogeniformans</name>
    <dbReference type="NCBI Taxonomy" id="3072179"/>
    <lineage>
        <taxon>Bacteria</taxon>
        <taxon>Bacillati</taxon>
        <taxon>Bacillota</taxon>
        <taxon>Clostridia</taxon>
        <taxon>Lachnospirales</taxon>
        <taxon>Lachnospiraceae</taxon>
        <taxon>Sporanaerobium</taxon>
    </lineage>
</organism>
<dbReference type="Proteomes" id="UP000224460">
    <property type="component" value="Unassembled WGS sequence"/>
</dbReference>
<evidence type="ECO:0000313" key="2">
    <source>
        <dbReference type="Proteomes" id="UP000224460"/>
    </source>
</evidence>
<protein>
    <submittedName>
        <fullName evidence="1">Polysaccharide deacetylase</fullName>
    </submittedName>
</protein>
<gene>
    <name evidence="1" type="ORF">CS063_01310</name>
</gene>
<accession>A0AC61DGR4</accession>
<sequence length="229" mass="26311">MTHLRSLAMDIPSPPSKEVTENRSQKVVYLTFDDGPTPLVGKILDVLNEQQVKGTFFIVGKEIKQREAILKRIYEEGHGIGLHTYSHNFKTIYNSPSAFIKEMDKTLATINEVLGENLDIKVIRFPGGSAGRLNQNFYNELTERGYKIFDWNVNLEDGVKPGLSPSELLRNAKKSRDKSECKIILAHCNSKNKTTCQALPQIIHYYKEQGYRFEIIDNNTSPYYYRFKK</sequence>
<name>A0AC61DGR4_9FIRM</name>
<keyword evidence="2" id="KW-1185">Reference proteome</keyword>
<comment type="caution">
    <text evidence="1">The sequence shown here is derived from an EMBL/GenBank/DDBJ whole genome shotgun (WGS) entry which is preliminary data.</text>
</comment>